<evidence type="ECO:0000256" key="6">
    <source>
        <dbReference type="SAM" id="Phobius"/>
    </source>
</evidence>
<keyword evidence="3 6" id="KW-0812">Transmembrane</keyword>
<accession>A0A2R8AWG1</accession>
<feature type="domain" description="EamA" evidence="7">
    <location>
        <begin position="155"/>
        <end position="290"/>
    </location>
</feature>
<comment type="subcellular location">
    <subcellularLocation>
        <location evidence="1">Membrane</location>
        <topology evidence="1">Multi-pass membrane protein</topology>
    </subcellularLocation>
</comment>
<feature type="transmembrane region" description="Helical" evidence="6">
    <location>
        <begin position="102"/>
        <end position="119"/>
    </location>
</feature>
<comment type="similarity">
    <text evidence="2">Belongs to the EamA transporter family.</text>
</comment>
<evidence type="ECO:0000256" key="2">
    <source>
        <dbReference type="ARBA" id="ARBA00007362"/>
    </source>
</evidence>
<dbReference type="PANTHER" id="PTHR32322">
    <property type="entry name" value="INNER MEMBRANE TRANSPORTER"/>
    <property type="match status" value="1"/>
</dbReference>
<dbReference type="GO" id="GO:0016020">
    <property type="term" value="C:membrane"/>
    <property type="evidence" value="ECO:0007669"/>
    <property type="project" value="UniProtKB-SubCell"/>
</dbReference>
<evidence type="ECO:0000256" key="1">
    <source>
        <dbReference type="ARBA" id="ARBA00004141"/>
    </source>
</evidence>
<evidence type="ECO:0000256" key="3">
    <source>
        <dbReference type="ARBA" id="ARBA00022692"/>
    </source>
</evidence>
<feature type="transmembrane region" description="Helical" evidence="6">
    <location>
        <begin position="71"/>
        <end position="90"/>
    </location>
</feature>
<protein>
    <submittedName>
        <fullName evidence="8">Putative cystine transporter YijE</fullName>
    </submittedName>
</protein>
<feature type="transmembrane region" description="Helical" evidence="6">
    <location>
        <begin position="131"/>
        <end position="152"/>
    </location>
</feature>
<feature type="transmembrane region" description="Helical" evidence="6">
    <location>
        <begin position="273"/>
        <end position="290"/>
    </location>
</feature>
<keyword evidence="4 6" id="KW-1133">Transmembrane helix</keyword>
<evidence type="ECO:0000259" key="7">
    <source>
        <dbReference type="Pfam" id="PF00892"/>
    </source>
</evidence>
<feature type="transmembrane region" description="Helical" evidence="6">
    <location>
        <begin position="188"/>
        <end position="210"/>
    </location>
</feature>
<evidence type="ECO:0000256" key="5">
    <source>
        <dbReference type="ARBA" id="ARBA00023136"/>
    </source>
</evidence>
<sequence length="302" mass="32532">MQRKDSMDALGASAMIVFATILAVNQVVVKLTNTGLSPVFSAGLRSALSLGVVLIWVLLRGKRLGPMRAALWPGLALGACFSTEFLFLFTALDLTTVSRASIMFYSMPVWLTLAAHFLLPGERLNRRKGLGLILAMGGVVLALADPGAQGQGDLRGDLFALFGAVGWAAIALIVRLTRAKDLTAEGQLVWQLGVSAIVLLCVAPLFGPVIREFQPYHAALMAYQVILVASFGFLFWFYWMMIYPASDIASFSFLSPVLSVAMGWLLLGEHIGVDTLIALGLVAAGITLINRRPKRQVPQKVA</sequence>
<organism evidence="8 9">
    <name type="scientific">Pseudoprimorskyibacter insulae</name>
    <dbReference type="NCBI Taxonomy" id="1695997"/>
    <lineage>
        <taxon>Bacteria</taxon>
        <taxon>Pseudomonadati</taxon>
        <taxon>Pseudomonadota</taxon>
        <taxon>Alphaproteobacteria</taxon>
        <taxon>Rhodobacterales</taxon>
        <taxon>Paracoccaceae</taxon>
        <taxon>Pseudoprimorskyibacter</taxon>
    </lineage>
</organism>
<dbReference type="InterPro" id="IPR050638">
    <property type="entry name" value="AA-Vitamin_Transporters"/>
</dbReference>
<dbReference type="InterPro" id="IPR037185">
    <property type="entry name" value="EmrE-like"/>
</dbReference>
<feature type="transmembrane region" description="Helical" evidence="6">
    <location>
        <begin position="248"/>
        <end position="267"/>
    </location>
</feature>
<evidence type="ECO:0000313" key="8">
    <source>
        <dbReference type="EMBL" id="SPF80204.1"/>
    </source>
</evidence>
<dbReference type="Pfam" id="PF00892">
    <property type="entry name" value="EamA"/>
    <property type="match status" value="2"/>
</dbReference>
<evidence type="ECO:0000313" key="9">
    <source>
        <dbReference type="Proteomes" id="UP000244904"/>
    </source>
</evidence>
<dbReference type="Proteomes" id="UP000244904">
    <property type="component" value="Unassembled WGS sequence"/>
</dbReference>
<name>A0A2R8AWG1_9RHOB</name>
<feature type="transmembrane region" description="Helical" evidence="6">
    <location>
        <begin position="39"/>
        <end position="59"/>
    </location>
</feature>
<dbReference type="RefSeq" id="WP_108886075.1">
    <property type="nucleotide sequence ID" value="NZ_OMOJ01000003.1"/>
</dbReference>
<feature type="domain" description="EamA" evidence="7">
    <location>
        <begin position="10"/>
        <end position="143"/>
    </location>
</feature>
<dbReference type="OrthoDB" id="184388at2"/>
<dbReference type="SUPFAM" id="SSF103481">
    <property type="entry name" value="Multidrug resistance efflux transporter EmrE"/>
    <property type="match status" value="2"/>
</dbReference>
<reference evidence="9" key="1">
    <citation type="submission" date="2018-03" db="EMBL/GenBank/DDBJ databases">
        <authorList>
            <person name="Rodrigo-Torres L."/>
            <person name="Arahal R. D."/>
            <person name="Lucena T."/>
        </authorList>
    </citation>
    <scope>NUCLEOTIDE SEQUENCE [LARGE SCALE GENOMIC DNA]</scope>
    <source>
        <strain evidence="9">CECT 8871</strain>
    </source>
</reference>
<evidence type="ECO:0000256" key="4">
    <source>
        <dbReference type="ARBA" id="ARBA00022989"/>
    </source>
</evidence>
<proteinExistence type="inferred from homology"/>
<dbReference type="AlphaFoldDB" id="A0A2R8AWG1"/>
<dbReference type="Gene3D" id="1.10.3730.20">
    <property type="match status" value="2"/>
</dbReference>
<dbReference type="EMBL" id="OMOJ01000003">
    <property type="protein sequence ID" value="SPF80204.1"/>
    <property type="molecule type" value="Genomic_DNA"/>
</dbReference>
<feature type="transmembrane region" description="Helical" evidence="6">
    <location>
        <begin position="216"/>
        <end position="239"/>
    </location>
</feature>
<keyword evidence="9" id="KW-1185">Reference proteome</keyword>
<keyword evidence="5 6" id="KW-0472">Membrane</keyword>
<dbReference type="PANTHER" id="PTHR32322:SF2">
    <property type="entry name" value="EAMA DOMAIN-CONTAINING PROTEIN"/>
    <property type="match status" value="1"/>
</dbReference>
<feature type="transmembrane region" description="Helical" evidence="6">
    <location>
        <begin position="158"/>
        <end position="176"/>
    </location>
</feature>
<gene>
    <name evidence="8" type="primary">yijE_2</name>
    <name evidence="8" type="ORF">PRI8871_02010</name>
</gene>
<dbReference type="InterPro" id="IPR000620">
    <property type="entry name" value="EamA_dom"/>
</dbReference>